<name>A0AA39FGV0_MICHY</name>
<reference evidence="6" key="1">
    <citation type="journal article" date="2023" name="bioRxiv">
        <title>Scaffold-level genome assemblies of two parasitoid biocontrol wasps reveal the parthenogenesis mechanism and an associated novel virus.</title>
        <authorList>
            <person name="Inwood S."/>
            <person name="Skelly J."/>
            <person name="Guhlin J."/>
            <person name="Harrop T."/>
            <person name="Goldson S."/>
            <person name="Dearden P."/>
        </authorList>
    </citation>
    <scope>NUCLEOTIDE SEQUENCE</scope>
    <source>
        <strain evidence="6">Lincoln</strain>
        <tissue evidence="6">Whole body</tissue>
    </source>
</reference>
<comment type="pathway">
    <text evidence="1">Fermentation; pyruvate fermentation to lactate; (S)-lactate from pyruvate: step 1/1.</text>
</comment>
<evidence type="ECO:0000313" key="7">
    <source>
        <dbReference type="Proteomes" id="UP001168972"/>
    </source>
</evidence>
<feature type="domain" description="Lactate/malate dehydrogenase C-terminal" evidence="5">
    <location>
        <begin position="24"/>
        <end position="94"/>
    </location>
</feature>
<comment type="caution">
    <text evidence="6">The sequence shown here is derived from an EMBL/GenBank/DDBJ whole genome shotgun (WGS) entry which is preliminary data.</text>
</comment>
<sequence length="97" mass="10737">DILSWVTWKVSGLPVNRIIGSGCHLDSARLRCLIRERLGVASKSIHGFVIGEHGDSQVPLWSGVNVAGVPFRDISPNIGLEMDEERWNEITKDVCRA</sequence>
<dbReference type="GO" id="GO:0006089">
    <property type="term" value="P:lactate metabolic process"/>
    <property type="evidence" value="ECO:0007669"/>
    <property type="project" value="TreeGrafter"/>
</dbReference>
<dbReference type="PANTHER" id="PTHR43128">
    <property type="entry name" value="L-2-HYDROXYCARBOXYLATE DEHYDROGENASE (NAD(P)(+))"/>
    <property type="match status" value="1"/>
</dbReference>
<dbReference type="InterPro" id="IPR022383">
    <property type="entry name" value="Lactate/malate_DH_C"/>
</dbReference>
<dbReference type="PRINTS" id="PR00086">
    <property type="entry name" value="LLDHDRGNASE"/>
</dbReference>
<dbReference type="PROSITE" id="PS00064">
    <property type="entry name" value="L_LDH"/>
    <property type="match status" value="1"/>
</dbReference>
<keyword evidence="7" id="KW-1185">Reference proteome</keyword>
<reference evidence="6" key="2">
    <citation type="submission" date="2023-03" db="EMBL/GenBank/DDBJ databases">
        <authorList>
            <person name="Inwood S.N."/>
            <person name="Skelly J.G."/>
            <person name="Guhlin J."/>
            <person name="Harrop T.W.R."/>
            <person name="Goldson S.G."/>
            <person name="Dearden P.K."/>
        </authorList>
    </citation>
    <scope>NUCLEOTIDE SEQUENCE</scope>
    <source>
        <strain evidence="6">Lincoln</strain>
        <tissue evidence="6">Whole body</tissue>
    </source>
</reference>
<dbReference type="AlphaFoldDB" id="A0AA39FGV0"/>
<dbReference type="Pfam" id="PF02866">
    <property type="entry name" value="Ldh_1_C"/>
    <property type="match status" value="1"/>
</dbReference>
<evidence type="ECO:0000256" key="1">
    <source>
        <dbReference type="ARBA" id="ARBA00004843"/>
    </source>
</evidence>
<dbReference type="EMBL" id="JAQQBR010001587">
    <property type="protein sequence ID" value="KAK0169243.1"/>
    <property type="molecule type" value="Genomic_DNA"/>
</dbReference>
<dbReference type="SUPFAM" id="SSF56327">
    <property type="entry name" value="LDH C-terminal domain-like"/>
    <property type="match status" value="1"/>
</dbReference>
<gene>
    <name evidence="6" type="ORF">PV327_011688</name>
</gene>
<dbReference type="InterPro" id="IPR018177">
    <property type="entry name" value="L-lactate_DH_AS"/>
</dbReference>
<dbReference type="PANTHER" id="PTHR43128:SF16">
    <property type="entry name" value="L-LACTATE DEHYDROGENASE"/>
    <property type="match status" value="1"/>
</dbReference>
<protein>
    <recommendedName>
        <fullName evidence="3">L-lactate dehydrogenase</fullName>
        <ecNumber evidence="3">1.1.1.27</ecNumber>
    </recommendedName>
</protein>
<organism evidence="6 7">
    <name type="scientific">Microctonus hyperodae</name>
    <name type="common">Parasitoid wasp</name>
    <dbReference type="NCBI Taxonomy" id="165561"/>
    <lineage>
        <taxon>Eukaryota</taxon>
        <taxon>Metazoa</taxon>
        <taxon>Ecdysozoa</taxon>
        <taxon>Arthropoda</taxon>
        <taxon>Hexapoda</taxon>
        <taxon>Insecta</taxon>
        <taxon>Pterygota</taxon>
        <taxon>Neoptera</taxon>
        <taxon>Endopterygota</taxon>
        <taxon>Hymenoptera</taxon>
        <taxon>Apocrita</taxon>
        <taxon>Ichneumonoidea</taxon>
        <taxon>Braconidae</taxon>
        <taxon>Euphorinae</taxon>
        <taxon>Microctonus</taxon>
    </lineage>
</organism>
<accession>A0AA39FGV0</accession>
<dbReference type="InterPro" id="IPR001557">
    <property type="entry name" value="L-lactate/malate_DH"/>
</dbReference>
<dbReference type="InterPro" id="IPR015955">
    <property type="entry name" value="Lactate_DH/Glyco_Ohase_4_C"/>
</dbReference>
<comment type="similarity">
    <text evidence="2">Belongs to the LDH/MDH superfamily. LDH family.</text>
</comment>
<dbReference type="Proteomes" id="UP001168972">
    <property type="component" value="Unassembled WGS sequence"/>
</dbReference>
<evidence type="ECO:0000256" key="4">
    <source>
        <dbReference type="ARBA" id="ARBA00023002"/>
    </source>
</evidence>
<keyword evidence="4" id="KW-0560">Oxidoreductase</keyword>
<dbReference type="EC" id="1.1.1.27" evidence="3"/>
<evidence type="ECO:0000259" key="5">
    <source>
        <dbReference type="Pfam" id="PF02866"/>
    </source>
</evidence>
<evidence type="ECO:0000256" key="3">
    <source>
        <dbReference type="ARBA" id="ARBA00012967"/>
    </source>
</evidence>
<evidence type="ECO:0000256" key="2">
    <source>
        <dbReference type="ARBA" id="ARBA00006054"/>
    </source>
</evidence>
<dbReference type="Gene3D" id="3.90.110.10">
    <property type="entry name" value="Lactate dehydrogenase/glycoside hydrolase, family 4, C-terminal"/>
    <property type="match status" value="1"/>
</dbReference>
<proteinExistence type="inferred from homology"/>
<feature type="non-terminal residue" evidence="6">
    <location>
        <position position="97"/>
    </location>
</feature>
<dbReference type="GO" id="GO:0004459">
    <property type="term" value="F:L-lactate dehydrogenase (NAD+) activity"/>
    <property type="evidence" value="ECO:0007669"/>
    <property type="project" value="UniProtKB-EC"/>
</dbReference>
<evidence type="ECO:0000313" key="6">
    <source>
        <dbReference type="EMBL" id="KAK0169243.1"/>
    </source>
</evidence>